<dbReference type="RefSeq" id="WP_210680728.1">
    <property type="nucleotide sequence ID" value="NZ_JAGMWN010000001.1"/>
</dbReference>
<dbReference type="PANTHER" id="PTHR30106:SF2">
    <property type="entry name" value="UPF0324 INNER MEMBRANE PROTEIN YEIH"/>
    <property type="match status" value="1"/>
</dbReference>
<dbReference type="Pfam" id="PF03601">
    <property type="entry name" value="Cons_hypoth698"/>
    <property type="match status" value="1"/>
</dbReference>
<feature type="transmembrane region" description="Helical" evidence="7">
    <location>
        <begin position="160"/>
        <end position="179"/>
    </location>
</feature>
<feature type="transmembrane region" description="Helical" evidence="7">
    <location>
        <begin position="127"/>
        <end position="148"/>
    </location>
</feature>
<comment type="caution">
    <text evidence="8">The sequence shown here is derived from an EMBL/GenBank/DDBJ whole genome shotgun (WGS) entry which is preliminary data.</text>
</comment>
<gene>
    <name evidence="8" type="ORF">KAJ83_04155</name>
</gene>
<evidence type="ECO:0000256" key="2">
    <source>
        <dbReference type="ARBA" id="ARBA00007977"/>
    </source>
</evidence>
<feature type="transmembrane region" description="Helical" evidence="7">
    <location>
        <begin position="12"/>
        <end position="32"/>
    </location>
</feature>
<evidence type="ECO:0000256" key="3">
    <source>
        <dbReference type="ARBA" id="ARBA00022475"/>
    </source>
</evidence>
<dbReference type="AlphaFoldDB" id="A0A8J7V2W6"/>
<dbReference type="GO" id="GO:0005886">
    <property type="term" value="C:plasma membrane"/>
    <property type="evidence" value="ECO:0007669"/>
    <property type="project" value="UniProtKB-SubCell"/>
</dbReference>
<name>A0A8J7V2W6_9PROT</name>
<sequence length="346" mass="35708">MMVGSTLSRSFGAGYRLVPGLLTVTLVALSATFLARQYVVPVMLMALLLGASVHFLSKNEECRAGIDFAARRVLRFGVALLGARLSIEQLSAIGYAPIVAVAIAVPVTILLGALVARFLKLRPEIGVLTGGATAICGASAAMAISAVLPNHRDRDRDTAFAVLGVTTLSTIAMVAYPALARALGYDDVEAAVLIGATIHDVAQVAGAGFTISEEAGELAIFVKLVRVLLLLPTVLLIALWARGRADEDGAGAADRRDTHGVARPPLFLVAFVALFLLNSAGLIPALLADALATAAGGCLVFAVAALGLKTNLKSLLRIGPAACFLLAGETLFLLALFVAARAFGVL</sequence>
<evidence type="ECO:0000256" key="6">
    <source>
        <dbReference type="ARBA" id="ARBA00023136"/>
    </source>
</evidence>
<evidence type="ECO:0000256" key="1">
    <source>
        <dbReference type="ARBA" id="ARBA00004651"/>
    </source>
</evidence>
<keyword evidence="9" id="KW-1185">Reference proteome</keyword>
<dbReference type="Proteomes" id="UP000672602">
    <property type="component" value="Unassembled WGS sequence"/>
</dbReference>
<feature type="transmembrane region" description="Helical" evidence="7">
    <location>
        <begin position="320"/>
        <end position="343"/>
    </location>
</feature>
<dbReference type="EMBL" id="JAGMWN010000001">
    <property type="protein sequence ID" value="MBP5856189.1"/>
    <property type="molecule type" value="Genomic_DNA"/>
</dbReference>
<evidence type="ECO:0000313" key="8">
    <source>
        <dbReference type="EMBL" id="MBP5856189.1"/>
    </source>
</evidence>
<evidence type="ECO:0000256" key="4">
    <source>
        <dbReference type="ARBA" id="ARBA00022692"/>
    </source>
</evidence>
<feature type="transmembrane region" description="Helical" evidence="7">
    <location>
        <begin position="93"/>
        <end position="115"/>
    </location>
</feature>
<feature type="transmembrane region" description="Helical" evidence="7">
    <location>
        <begin position="38"/>
        <end position="57"/>
    </location>
</feature>
<keyword evidence="3" id="KW-1003">Cell membrane</keyword>
<feature type="transmembrane region" description="Helical" evidence="7">
    <location>
        <begin position="218"/>
        <end position="240"/>
    </location>
</feature>
<keyword evidence="4 7" id="KW-0812">Transmembrane</keyword>
<comment type="similarity">
    <text evidence="2">Belongs to the UPF0324 family.</text>
</comment>
<feature type="transmembrane region" description="Helical" evidence="7">
    <location>
        <begin position="286"/>
        <end position="308"/>
    </location>
</feature>
<evidence type="ECO:0000256" key="5">
    <source>
        <dbReference type="ARBA" id="ARBA00022989"/>
    </source>
</evidence>
<comment type="subcellular location">
    <subcellularLocation>
        <location evidence="1">Cell membrane</location>
        <topology evidence="1">Multi-pass membrane protein</topology>
    </subcellularLocation>
</comment>
<keyword evidence="5 7" id="KW-1133">Transmembrane helix</keyword>
<dbReference type="PANTHER" id="PTHR30106">
    <property type="entry name" value="INNER MEMBRANE PROTEIN YEIH-RELATED"/>
    <property type="match status" value="1"/>
</dbReference>
<keyword evidence="6 7" id="KW-0472">Membrane</keyword>
<organism evidence="8 9">
    <name type="scientific">Marivibrio halodurans</name>
    <dbReference type="NCBI Taxonomy" id="2039722"/>
    <lineage>
        <taxon>Bacteria</taxon>
        <taxon>Pseudomonadati</taxon>
        <taxon>Pseudomonadota</taxon>
        <taxon>Alphaproteobacteria</taxon>
        <taxon>Rhodospirillales</taxon>
        <taxon>Rhodospirillaceae</taxon>
        <taxon>Marivibrio</taxon>
    </lineage>
</organism>
<evidence type="ECO:0000256" key="7">
    <source>
        <dbReference type="SAM" id="Phobius"/>
    </source>
</evidence>
<accession>A0A8J7V2W6</accession>
<proteinExistence type="inferred from homology"/>
<protein>
    <submittedName>
        <fullName evidence="8">Putative sulfate exporter family transporter</fullName>
    </submittedName>
</protein>
<reference evidence="8" key="1">
    <citation type="submission" date="2021-04" db="EMBL/GenBank/DDBJ databases">
        <authorList>
            <person name="Zhang D.-C."/>
        </authorList>
    </citation>
    <scope>NUCLEOTIDE SEQUENCE</scope>
    <source>
        <strain evidence="8">CGMCC 1.15697</strain>
    </source>
</reference>
<dbReference type="InterPro" id="IPR018383">
    <property type="entry name" value="UPF0324_pro"/>
</dbReference>
<feature type="transmembrane region" description="Helical" evidence="7">
    <location>
        <begin position="261"/>
        <end position="280"/>
    </location>
</feature>
<evidence type="ECO:0000313" key="9">
    <source>
        <dbReference type="Proteomes" id="UP000672602"/>
    </source>
</evidence>